<evidence type="ECO:0000256" key="2">
    <source>
        <dbReference type="ARBA" id="ARBA00022679"/>
    </source>
</evidence>
<evidence type="ECO:0000256" key="7">
    <source>
        <dbReference type="ARBA" id="ARBA00047326"/>
    </source>
</evidence>
<evidence type="ECO:0000256" key="6">
    <source>
        <dbReference type="ARBA" id="ARBA00023014"/>
    </source>
</evidence>
<dbReference type="RefSeq" id="WP_233088314.1">
    <property type="nucleotide sequence ID" value="NZ_BAABWN010000008.1"/>
</dbReference>
<dbReference type="InterPro" id="IPR006638">
    <property type="entry name" value="Elp3/MiaA/NifB-like_rSAM"/>
</dbReference>
<protein>
    <recommendedName>
        <fullName evidence="8">Lipoyl synthase</fullName>
        <ecNumber evidence="8">2.8.1.8</ecNumber>
    </recommendedName>
    <alternativeName>
        <fullName evidence="8">Lip-syn</fullName>
        <shortName evidence="8">LS</shortName>
    </alternativeName>
    <alternativeName>
        <fullName evidence="8">Lipoate synthase</fullName>
    </alternativeName>
    <alternativeName>
        <fullName evidence="8">Lipoic acid synthase</fullName>
    </alternativeName>
    <alternativeName>
        <fullName evidence="8">Sulfur insertion protein LipA</fullName>
    </alternativeName>
</protein>
<dbReference type="EC" id="2.8.1.8" evidence="8"/>
<evidence type="ECO:0000256" key="3">
    <source>
        <dbReference type="ARBA" id="ARBA00022691"/>
    </source>
</evidence>
<feature type="binding site" evidence="8">
    <location>
        <position position="78"/>
    </location>
    <ligand>
        <name>[4Fe-4S] cluster</name>
        <dbReference type="ChEBI" id="CHEBI:49883"/>
        <label>1</label>
    </ligand>
</feature>
<evidence type="ECO:0000256" key="1">
    <source>
        <dbReference type="ARBA" id="ARBA00022485"/>
    </source>
</evidence>
<dbReference type="Pfam" id="PF04055">
    <property type="entry name" value="Radical_SAM"/>
    <property type="match status" value="1"/>
</dbReference>
<evidence type="ECO:0000256" key="5">
    <source>
        <dbReference type="ARBA" id="ARBA00023004"/>
    </source>
</evidence>
<organism evidence="10 11">
    <name type="scientific">Sessilibacter corallicola</name>
    <dbReference type="NCBI Taxonomy" id="2904075"/>
    <lineage>
        <taxon>Bacteria</taxon>
        <taxon>Pseudomonadati</taxon>
        <taxon>Pseudomonadota</taxon>
        <taxon>Gammaproteobacteria</taxon>
        <taxon>Cellvibrionales</taxon>
        <taxon>Cellvibrionaceae</taxon>
        <taxon>Sessilibacter</taxon>
    </lineage>
</organism>
<evidence type="ECO:0000313" key="11">
    <source>
        <dbReference type="Proteomes" id="UP001465153"/>
    </source>
</evidence>
<evidence type="ECO:0000256" key="8">
    <source>
        <dbReference type="HAMAP-Rule" id="MF_00206"/>
    </source>
</evidence>
<dbReference type="NCBIfam" id="NF009544">
    <property type="entry name" value="PRK12928.1"/>
    <property type="match status" value="1"/>
</dbReference>
<keyword evidence="6 8" id="KW-0411">Iron-sulfur</keyword>
<keyword evidence="2 8" id="KW-0808">Transferase</keyword>
<dbReference type="NCBIfam" id="NF004019">
    <property type="entry name" value="PRK05481.1"/>
    <property type="match status" value="1"/>
</dbReference>
<gene>
    <name evidence="8 10" type="primary">lipA</name>
    <name evidence="10" type="ORF">NBRC116591_26100</name>
</gene>
<keyword evidence="1 8" id="KW-0004">4Fe-4S</keyword>
<dbReference type="InterPro" id="IPR003698">
    <property type="entry name" value="Lipoyl_synth"/>
</dbReference>
<proteinExistence type="inferred from homology"/>
<sequence>MTDPDIQPVKRTVRHKQGEKLRNADKVERIPVKVIASDDYQRKPDWIRVRLPASPEVDRIKKILRKNGLSSVCEEASCPNLGECFSGGTATFMIMGDICTRRCPFCDVGHGKPNPLDPNEPPHLAQAIAEMRLRYVVITSVDRDDLRDGGAQHFADCIRESRERSPNLQVEILTPDFRGRMDIALEILAKDAPDVFNHNLETVPRLYRQSRPGANYAWSLKLLKEYKALRPDVKTKSGLMVGLGETKEEIFEVMKDMREHDIDMLTIGQYLQPSKDHLPVDRYVTPEEFDEYTKYAEELGFVHAACGPLVRSSYHADKQAHGEAI</sequence>
<keyword evidence="3 8" id="KW-0949">S-adenosyl-L-methionine</keyword>
<comment type="similarity">
    <text evidence="8">Belongs to the radical SAM superfamily. Lipoyl synthase family.</text>
</comment>
<feature type="binding site" evidence="8">
    <location>
        <position position="103"/>
    </location>
    <ligand>
        <name>[4Fe-4S] cluster</name>
        <dbReference type="ChEBI" id="CHEBI:49883"/>
        <label>2</label>
        <note>4Fe-4S-S-AdoMet</note>
    </ligand>
</feature>
<dbReference type="SUPFAM" id="SSF102114">
    <property type="entry name" value="Radical SAM enzymes"/>
    <property type="match status" value="1"/>
</dbReference>
<comment type="subcellular location">
    <subcellularLocation>
        <location evidence="8">Cytoplasm</location>
    </subcellularLocation>
</comment>
<dbReference type="InterPro" id="IPR013785">
    <property type="entry name" value="Aldolase_TIM"/>
</dbReference>
<dbReference type="Gene3D" id="3.20.20.70">
    <property type="entry name" value="Aldolase class I"/>
    <property type="match status" value="1"/>
</dbReference>
<accession>A0ABQ0AAW6</accession>
<dbReference type="CDD" id="cd01335">
    <property type="entry name" value="Radical_SAM"/>
    <property type="match status" value="1"/>
</dbReference>
<dbReference type="PANTHER" id="PTHR10949:SF0">
    <property type="entry name" value="LIPOYL SYNTHASE, MITOCHONDRIAL"/>
    <property type="match status" value="1"/>
</dbReference>
<keyword evidence="8" id="KW-0963">Cytoplasm</keyword>
<comment type="catalytic activity">
    <reaction evidence="7 8">
        <text>[[Fe-S] cluster scaffold protein carrying a second [4Fe-4S](2+) cluster] + N(6)-octanoyl-L-lysyl-[protein] + 2 oxidized [2Fe-2S]-[ferredoxin] + 2 S-adenosyl-L-methionine + 4 H(+) = [[Fe-S] cluster scaffold protein] + N(6)-[(R)-dihydrolipoyl]-L-lysyl-[protein] + 4 Fe(3+) + 2 hydrogen sulfide + 2 5'-deoxyadenosine + 2 L-methionine + 2 reduced [2Fe-2S]-[ferredoxin]</text>
        <dbReference type="Rhea" id="RHEA:16585"/>
        <dbReference type="Rhea" id="RHEA-COMP:9928"/>
        <dbReference type="Rhea" id="RHEA-COMP:10000"/>
        <dbReference type="Rhea" id="RHEA-COMP:10001"/>
        <dbReference type="Rhea" id="RHEA-COMP:10475"/>
        <dbReference type="Rhea" id="RHEA-COMP:14568"/>
        <dbReference type="Rhea" id="RHEA-COMP:14569"/>
        <dbReference type="ChEBI" id="CHEBI:15378"/>
        <dbReference type="ChEBI" id="CHEBI:17319"/>
        <dbReference type="ChEBI" id="CHEBI:29034"/>
        <dbReference type="ChEBI" id="CHEBI:29919"/>
        <dbReference type="ChEBI" id="CHEBI:33722"/>
        <dbReference type="ChEBI" id="CHEBI:33737"/>
        <dbReference type="ChEBI" id="CHEBI:33738"/>
        <dbReference type="ChEBI" id="CHEBI:57844"/>
        <dbReference type="ChEBI" id="CHEBI:59789"/>
        <dbReference type="ChEBI" id="CHEBI:78809"/>
        <dbReference type="ChEBI" id="CHEBI:83100"/>
        <dbReference type="EC" id="2.8.1.8"/>
    </reaction>
</comment>
<feature type="binding site" evidence="8">
    <location>
        <position position="99"/>
    </location>
    <ligand>
        <name>[4Fe-4S] cluster</name>
        <dbReference type="ChEBI" id="CHEBI:49883"/>
        <label>2</label>
        <note>4Fe-4S-S-AdoMet</note>
    </ligand>
</feature>
<dbReference type="SMART" id="SM00729">
    <property type="entry name" value="Elp3"/>
    <property type="match status" value="1"/>
</dbReference>
<dbReference type="SFLD" id="SFLDS00029">
    <property type="entry name" value="Radical_SAM"/>
    <property type="match status" value="1"/>
</dbReference>
<evidence type="ECO:0000313" key="10">
    <source>
        <dbReference type="EMBL" id="GAA6168799.1"/>
    </source>
</evidence>
<dbReference type="Proteomes" id="UP001465153">
    <property type="component" value="Unassembled WGS sequence"/>
</dbReference>
<dbReference type="PANTHER" id="PTHR10949">
    <property type="entry name" value="LIPOYL SYNTHASE"/>
    <property type="match status" value="1"/>
</dbReference>
<keyword evidence="5 8" id="KW-0408">Iron</keyword>
<dbReference type="EMBL" id="BAABWN010000008">
    <property type="protein sequence ID" value="GAA6168799.1"/>
    <property type="molecule type" value="Genomic_DNA"/>
</dbReference>
<comment type="caution">
    <text evidence="10">The sequence shown here is derived from an EMBL/GenBank/DDBJ whole genome shotgun (WGS) entry which is preliminary data.</text>
</comment>
<evidence type="ECO:0000259" key="9">
    <source>
        <dbReference type="PROSITE" id="PS51918"/>
    </source>
</evidence>
<comment type="pathway">
    <text evidence="8">Protein modification; protein lipoylation via endogenous pathway; protein N(6)-(lipoyl)lysine from octanoyl-[acyl-carrier-protein]: step 2/2.</text>
</comment>
<dbReference type="PIRSF" id="PIRSF005963">
    <property type="entry name" value="Lipoyl_synth"/>
    <property type="match status" value="1"/>
</dbReference>
<name>A0ABQ0AAW6_9GAMM</name>
<keyword evidence="11" id="KW-1185">Reference proteome</keyword>
<feature type="binding site" evidence="8">
    <location>
        <position position="84"/>
    </location>
    <ligand>
        <name>[4Fe-4S] cluster</name>
        <dbReference type="ChEBI" id="CHEBI:49883"/>
        <label>1</label>
    </ligand>
</feature>
<feature type="binding site" evidence="8">
    <location>
        <position position="313"/>
    </location>
    <ligand>
        <name>[4Fe-4S] cluster</name>
        <dbReference type="ChEBI" id="CHEBI:49883"/>
        <label>1</label>
    </ligand>
</feature>
<dbReference type="InterPro" id="IPR058240">
    <property type="entry name" value="rSAM_sf"/>
</dbReference>
<feature type="binding site" evidence="8">
    <location>
        <position position="106"/>
    </location>
    <ligand>
        <name>[4Fe-4S] cluster</name>
        <dbReference type="ChEBI" id="CHEBI:49883"/>
        <label>2</label>
        <note>4Fe-4S-S-AdoMet</note>
    </ligand>
</feature>
<reference evidence="10 11" key="1">
    <citation type="submission" date="2024-04" db="EMBL/GenBank/DDBJ databases">
        <title>Draft genome sequence of Sessilibacter corallicola NBRC 116591.</title>
        <authorList>
            <person name="Miyakawa T."/>
            <person name="Kusuya Y."/>
            <person name="Miura T."/>
        </authorList>
    </citation>
    <scope>NUCLEOTIDE SEQUENCE [LARGE SCALE GENOMIC DNA]</scope>
    <source>
        <strain evidence="10 11">KU-00831-HH</strain>
    </source>
</reference>
<evidence type="ECO:0000256" key="4">
    <source>
        <dbReference type="ARBA" id="ARBA00022723"/>
    </source>
</evidence>
<dbReference type="HAMAP" id="MF_00206">
    <property type="entry name" value="Lipoyl_synth"/>
    <property type="match status" value="1"/>
</dbReference>
<dbReference type="NCBIfam" id="TIGR00510">
    <property type="entry name" value="lipA"/>
    <property type="match status" value="1"/>
</dbReference>
<comment type="cofactor">
    <cofactor evidence="8">
        <name>[4Fe-4S] cluster</name>
        <dbReference type="ChEBI" id="CHEBI:49883"/>
    </cofactor>
    <text evidence="8">Binds 2 [4Fe-4S] clusters per subunit. One cluster is coordinated with 3 cysteines and an exchangeable S-adenosyl-L-methionine.</text>
</comment>
<feature type="domain" description="Radical SAM core" evidence="9">
    <location>
        <begin position="85"/>
        <end position="302"/>
    </location>
</feature>
<comment type="function">
    <text evidence="8">Catalyzes the radical-mediated insertion of two sulfur atoms into the C-6 and C-8 positions of the octanoyl moiety bound to the lipoyl domains of lipoate-dependent enzymes, thereby converting the octanoylated domains into lipoylated derivatives.</text>
</comment>
<dbReference type="SFLD" id="SFLDF00271">
    <property type="entry name" value="lipoyl_synthase"/>
    <property type="match status" value="1"/>
</dbReference>
<keyword evidence="4 8" id="KW-0479">Metal-binding</keyword>
<dbReference type="SFLD" id="SFLDG01058">
    <property type="entry name" value="lipoyl_synthase_like"/>
    <property type="match status" value="1"/>
</dbReference>
<dbReference type="PROSITE" id="PS51918">
    <property type="entry name" value="RADICAL_SAM"/>
    <property type="match status" value="1"/>
</dbReference>
<dbReference type="InterPro" id="IPR007197">
    <property type="entry name" value="rSAM"/>
</dbReference>
<feature type="binding site" evidence="8">
    <location>
        <position position="73"/>
    </location>
    <ligand>
        <name>[4Fe-4S] cluster</name>
        <dbReference type="ChEBI" id="CHEBI:49883"/>
        <label>1</label>
    </ligand>
</feature>